<evidence type="ECO:0000256" key="2">
    <source>
        <dbReference type="ARBA" id="ARBA00012720"/>
    </source>
</evidence>
<evidence type="ECO:0000256" key="5">
    <source>
        <dbReference type="ARBA" id="ARBA00023125"/>
    </source>
</evidence>
<name>C1E5L2_MICCC</name>
<dbReference type="EMBL" id="CP001326">
    <property type="protein sequence ID" value="ACO63652.1"/>
    <property type="molecule type" value="Genomic_DNA"/>
</dbReference>
<dbReference type="GO" id="GO:0140078">
    <property type="term" value="F:class I DNA-(apurinic or apyrimidinic site) endonuclease activity"/>
    <property type="evidence" value="ECO:0007669"/>
    <property type="project" value="UniProtKB-EC"/>
</dbReference>
<dbReference type="SMART" id="SM01232">
    <property type="entry name" value="H2TH"/>
    <property type="match status" value="1"/>
</dbReference>
<dbReference type="SMART" id="SM00898">
    <property type="entry name" value="Fapy_DNA_glyco"/>
    <property type="match status" value="1"/>
</dbReference>
<dbReference type="GO" id="GO:0006284">
    <property type="term" value="P:base-excision repair"/>
    <property type="evidence" value="ECO:0007669"/>
    <property type="project" value="InterPro"/>
</dbReference>
<evidence type="ECO:0000313" key="12">
    <source>
        <dbReference type="EMBL" id="ACO63652.1"/>
    </source>
</evidence>
<dbReference type="AlphaFoldDB" id="C1E5L2"/>
<keyword evidence="4" id="KW-0378">Hydrolase</keyword>
<dbReference type="InterPro" id="IPR012319">
    <property type="entry name" value="FPG_cat"/>
</dbReference>
<dbReference type="EC" id="4.2.99.18" evidence="2"/>
<dbReference type="GO" id="GO:0008270">
    <property type="term" value="F:zinc ion binding"/>
    <property type="evidence" value="ECO:0007669"/>
    <property type="project" value="InterPro"/>
</dbReference>
<dbReference type="PANTHER" id="PTHR42697">
    <property type="entry name" value="ENDONUCLEASE 8"/>
    <property type="match status" value="1"/>
</dbReference>
<keyword evidence="3" id="KW-0227">DNA damage</keyword>
<comment type="similarity">
    <text evidence="1">Belongs to the FPG family.</text>
</comment>
<dbReference type="GeneID" id="8243304"/>
<evidence type="ECO:0000256" key="8">
    <source>
        <dbReference type="ARBA" id="ARBA00023268"/>
    </source>
</evidence>
<keyword evidence="9" id="KW-0326">Glycosidase</keyword>
<dbReference type="OMA" id="TWEMANR"/>
<dbReference type="STRING" id="296587.C1E5L2"/>
<proteinExistence type="inferred from homology"/>
<dbReference type="InterPro" id="IPR015886">
    <property type="entry name" value="H2TH_FPG"/>
</dbReference>
<dbReference type="RefSeq" id="XP_002502394.1">
    <property type="nucleotide sequence ID" value="XM_002502348.1"/>
</dbReference>
<keyword evidence="7 12" id="KW-0456">Lyase</keyword>
<evidence type="ECO:0000256" key="1">
    <source>
        <dbReference type="ARBA" id="ARBA00009409"/>
    </source>
</evidence>
<dbReference type="SUPFAM" id="SSF46946">
    <property type="entry name" value="S13-like H2TH domain"/>
    <property type="match status" value="1"/>
</dbReference>
<evidence type="ECO:0000256" key="3">
    <source>
        <dbReference type="ARBA" id="ARBA00022763"/>
    </source>
</evidence>
<gene>
    <name evidence="12" type="ORF">MICPUN_58355</name>
</gene>
<feature type="compositionally biased region" description="Basic and acidic residues" evidence="10">
    <location>
        <begin position="390"/>
        <end position="400"/>
    </location>
</feature>
<feature type="region of interest" description="Disordered" evidence="10">
    <location>
        <begin position="390"/>
        <end position="447"/>
    </location>
</feature>
<protein>
    <recommendedName>
        <fullName evidence="2">DNA-(apurinic or apyrimidinic site) lyase</fullName>
        <ecNumber evidence="2">4.2.99.18</ecNumber>
    </recommendedName>
</protein>
<accession>C1E5L2</accession>
<evidence type="ECO:0000256" key="9">
    <source>
        <dbReference type="ARBA" id="ARBA00023295"/>
    </source>
</evidence>
<evidence type="ECO:0000256" key="6">
    <source>
        <dbReference type="ARBA" id="ARBA00023204"/>
    </source>
</evidence>
<evidence type="ECO:0000259" key="11">
    <source>
        <dbReference type="PROSITE" id="PS51068"/>
    </source>
</evidence>
<dbReference type="OrthoDB" id="444592at2759"/>
<dbReference type="KEGG" id="mis:MICPUN_58355"/>
<dbReference type="PROSITE" id="PS51068">
    <property type="entry name" value="FPG_CAT"/>
    <property type="match status" value="1"/>
</dbReference>
<keyword evidence="6" id="KW-0234">DNA repair</keyword>
<dbReference type="InterPro" id="IPR010979">
    <property type="entry name" value="Ribosomal_uS13-like_H2TH"/>
</dbReference>
<dbReference type="GO" id="GO:0000703">
    <property type="term" value="F:oxidized pyrimidine nucleobase lesion DNA N-glycosylase activity"/>
    <property type="evidence" value="ECO:0007669"/>
    <property type="project" value="TreeGrafter"/>
</dbReference>
<evidence type="ECO:0000256" key="7">
    <source>
        <dbReference type="ARBA" id="ARBA00023239"/>
    </source>
</evidence>
<dbReference type="Pfam" id="PF01149">
    <property type="entry name" value="Fapy_DNA_glyco"/>
    <property type="match status" value="1"/>
</dbReference>
<keyword evidence="8" id="KW-0511">Multifunctional enzyme</keyword>
<dbReference type="InterPro" id="IPR035937">
    <property type="entry name" value="FPG_N"/>
</dbReference>
<sequence>MVEGHGVHRVAASARRHLVGKRFTATSPNGRFAHGAEVIDGKELKRVDAIGKNLFYFFNEADGPDAHVMHVHFGMSGRFSTHHTLPGPEPGATTRLRLESREHGICALLSAMTVELGDISLFQTKRAKLGEDPLREDADADRLWEKFTRSRKSVGLALMDQAMFAGVGNIYRAEILYKAGVHPEQPCADLPRPAFDEVWRHSVELLQRGFVTGSILTVDPDEAKTLGEPWTRRYVYNQRSCGRCGSAVKTWDMAARTVYCCEVCQPLVKSETSNGASAAVRIKVARDHVPFVSHCAAESPGTLAAEPEKLTVAKLKEILDSAAAWPEGLKRTAKKAELVAAVRDMATGGYTPATLARHGLAATPSPRKIPAPGIAALEGAEASASAAAAEKRRAGEKGNVEHVALADDESLGRGASKGNKRGGTRGAPVTPETRAPDRSKVRRRESP</sequence>
<dbReference type="Gene3D" id="3.20.190.10">
    <property type="entry name" value="MutM-like, N-terminal"/>
    <property type="match status" value="1"/>
</dbReference>
<feature type="compositionally biased region" description="Basic and acidic residues" evidence="10">
    <location>
        <begin position="434"/>
        <end position="447"/>
    </location>
</feature>
<evidence type="ECO:0000313" key="13">
    <source>
        <dbReference type="Proteomes" id="UP000002009"/>
    </source>
</evidence>
<dbReference type="Pfam" id="PF06831">
    <property type="entry name" value="H2TH"/>
    <property type="match status" value="1"/>
</dbReference>
<dbReference type="Gene3D" id="1.10.8.50">
    <property type="match status" value="1"/>
</dbReference>
<dbReference type="eggNOG" id="ENOG502QWRN">
    <property type="taxonomic scope" value="Eukaryota"/>
</dbReference>
<dbReference type="PANTHER" id="PTHR42697:SF1">
    <property type="entry name" value="ENDONUCLEASE 8"/>
    <property type="match status" value="1"/>
</dbReference>
<dbReference type="GO" id="GO:0003684">
    <property type="term" value="F:damaged DNA binding"/>
    <property type="evidence" value="ECO:0007669"/>
    <property type="project" value="InterPro"/>
</dbReference>
<dbReference type="SUPFAM" id="SSF81624">
    <property type="entry name" value="N-terminal domain of MutM-like DNA repair proteins"/>
    <property type="match status" value="1"/>
</dbReference>
<feature type="domain" description="Formamidopyrimidine-DNA glycosylase catalytic" evidence="11">
    <location>
        <begin position="2"/>
        <end position="104"/>
    </location>
</feature>
<organism evidence="12 13">
    <name type="scientific">Micromonas commoda (strain RCC299 / NOUM17 / CCMP2709)</name>
    <name type="common">Picoplanktonic green alga</name>
    <dbReference type="NCBI Taxonomy" id="296587"/>
    <lineage>
        <taxon>Eukaryota</taxon>
        <taxon>Viridiplantae</taxon>
        <taxon>Chlorophyta</taxon>
        <taxon>Mamiellophyceae</taxon>
        <taxon>Mamiellales</taxon>
        <taxon>Mamiellaceae</taxon>
        <taxon>Micromonas</taxon>
    </lineage>
</organism>
<keyword evidence="13" id="KW-1185">Reference proteome</keyword>
<evidence type="ECO:0000256" key="10">
    <source>
        <dbReference type="SAM" id="MobiDB-lite"/>
    </source>
</evidence>
<reference evidence="12 13" key="1">
    <citation type="journal article" date="2009" name="Science">
        <title>Green evolution and dynamic adaptations revealed by genomes of the marine picoeukaryotes Micromonas.</title>
        <authorList>
            <person name="Worden A.Z."/>
            <person name="Lee J.H."/>
            <person name="Mock T."/>
            <person name="Rouze P."/>
            <person name="Simmons M.P."/>
            <person name="Aerts A.L."/>
            <person name="Allen A.E."/>
            <person name="Cuvelier M.L."/>
            <person name="Derelle E."/>
            <person name="Everett M.V."/>
            <person name="Foulon E."/>
            <person name="Grimwood J."/>
            <person name="Gundlach H."/>
            <person name="Henrissat B."/>
            <person name="Napoli C."/>
            <person name="McDonald S.M."/>
            <person name="Parker M.S."/>
            <person name="Rombauts S."/>
            <person name="Salamov A."/>
            <person name="Von Dassow P."/>
            <person name="Badger J.H."/>
            <person name="Coutinho P.M."/>
            <person name="Demir E."/>
            <person name="Dubchak I."/>
            <person name="Gentemann C."/>
            <person name="Eikrem W."/>
            <person name="Gready J.E."/>
            <person name="John U."/>
            <person name="Lanier W."/>
            <person name="Lindquist E.A."/>
            <person name="Lucas S."/>
            <person name="Mayer K.F."/>
            <person name="Moreau H."/>
            <person name="Not F."/>
            <person name="Otillar R."/>
            <person name="Panaud O."/>
            <person name="Pangilinan J."/>
            <person name="Paulsen I."/>
            <person name="Piegu B."/>
            <person name="Poliakov A."/>
            <person name="Robbens S."/>
            <person name="Schmutz J."/>
            <person name="Toulza E."/>
            <person name="Wyss T."/>
            <person name="Zelensky A."/>
            <person name="Zhou K."/>
            <person name="Armbrust E.V."/>
            <person name="Bhattacharya D."/>
            <person name="Goodenough U.W."/>
            <person name="Van de Peer Y."/>
            <person name="Grigoriev I.V."/>
        </authorList>
    </citation>
    <scope>NUCLEOTIDE SEQUENCE [LARGE SCALE GENOMIC DNA]</scope>
    <source>
        <strain evidence="13">RCC299 / NOUM17</strain>
    </source>
</reference>
<evidence type="ECO:0000256" key="4">
    <source>
        <dbReference type="ARBA" id="ARBA00022801"/>
    </source>
</evidence>
<dbReference type="Proteomes" id="UP000002009">
    <property type="component" value="Chromosome 5"/>
</dbReference>
<keyword evidence="5" id="KW-0238">DNA-binding</keyword>
<dbReference type="InParanoid" id="C1E5L2"/>